<protein>
    <submittedName>
        <fullName evidence="1">Uncharacterized protein</fullName>
    </submittedName>
</protein>
<dbReference type="AlphaFoldDB" id="A0A6C1U440"/>
<dbReference type="OrthoDB" id="4428092at2"/>
<dbReference type="EMBL" id="RXIR01000003">
    <property type="protein sequence ID" value="TVS29811.1"/>
    <property type="molecule type" value="Genomic_DNA"/>
</dbReference>
<organism evidence="1 2">
    <name type="scientific">Corynebacterium sanguinis</name>
    <dbReference type="NCBI Taxonomy" id="2594913"/>
    <lineage>
        <taxon>Bacteria</taxon>
        <taxon>Bacillati</taxon>
        <taxon>Actinomycetota</taxon>
        <taxon>Actinomycetes</taxon>
        <taxon>Mycobacteriales</taxon>
        <taxon>Corynebacteriaceae</taxon>
        <taxon>Corynebacterium</taxon>
    </lineage>
</organism>
<gene>
    <name evidence="1" type="ORF">EKI59_02510</name>
</gene>
<dbReference type="Proteomes" id="UP000336646">
    <property type="component" value="Unassembled WGS sequence"/>
</dbReference>
<evidence type="ECO:0000313" key="2">
    <source>
        <dbReference type="Proteomes" id="UP000336646"/>
    </source>
</evidence>
<reference evidence="1 2" key="1">
    <citation type="submission" date="2018-12" db="EMBL/GenBank/DDBJ databases">
        <title>Corynebacterium sanguinis sp. nov., a clinically-associated and environmental corynebacterium.</title>
        <authorList>
            <person name="Gonzales-Siles L."/>
            <person name="Jaen-Luchoro D."/>
            <person name="Cardew S."/>
            <person name="Inganas E."/>
            <person name="Ohlen M."/>
            <person name="Jensie-Markopolous S."/>
            <person name="Pinyeiro-Iglesias B."/>
            <person name="Molin K."/>
            <person name="Skovbjerg S."/>
            <person name="Svensson-Stadler L."/>
            <person name="Funke G."/>
            <person name="Moore E.R.B."/>
        </authorList>
    </citation>
    <scope>NUCLEOTIDE SEQUENCE [LARGE SCALE GENOMIC DNA]</scope>
    <source>
        <strain evidence="1 2">58734</strain>
    </source>
</reference>
<dbReference type="RefSeq" id="WP_144772563.1">
    <property type="nucleotide sequence ID" value="NZ_RXIR01000003.1"/>
</dbReference>
<name>A0A6C1U440_9CORY</name>
<proteinExistence type="predicted"/>
<comment type="caution">
    <text evidence="1">The sequence shown here is derived from an EMBL/GenBank/DDBJ whole genome shotgun (WGS) entry which is preliminary data.</text>
</comment>
<evidence type="ECO:0000313" key="1">
    <source>
        <dbReference type="EMBL" id="TVS29811.1"/>
    </source>
</evidence>
<accession>A0A6C1U440</accession>
<sequence length="211" mass="23756">MTADEFELRHLAKNLANAYATLDELKWTPVRQEQVRKMKPTFNSQSPEPDGDWALNLQIELMRDTPDDTIPGGLRSMACDALNHTSARGYGDELRPGVLCAYLYRHAWEISEKFPAVDDLAELLRGQADYINRQISKRHPPARESGRGEARHNSTVICRLLAQDGIDMSPELLRKWAERGKITSIAESGRNLYRISEVLPLAVVLSGTSQN</sequence>